<gene>
    <name evidence="2" type="ORF">WFA24289_01858</name>
</gene>
<feature type="domain" description="HTH-type transcriptional regulator Rgg C-terminal" evidence="1">
    <location>
        <begin position="102"/>
        <end position="272"/>
    </location>
</feature>
<reference evidence="2 3" key="1">
    <citation type="submission" date="2021-11" db="EMBL/GenBank/DDBJ databases">
        <authorList>
            <person name="Depoorter E."/>
        </authorList>
    </citation>
    <scope>NUCLEOTIDE SEQUENCE [LARGE SCALE GENOMIC DNA]</scope>
    <source>
        <strain evidence="2 3">LMG 24289</strain>
    </source>
</reference>
<dbReference type="EMBL" id="CAKKNS010000011">
    <property type="protein sequence ID" value="CAH0417516.1"/>
    <property type="molecule type" value="Genomic_DNA"/>
</dbReference>
<evidence type="ECO:0000313" key="3">
    <source>
        <dbReference type="Proteomes" id="UP000789707"/>
    </source>
</evidence>
<comment type="caution">
    <text evidence="2">The sequence shown here is derived from an EMBL/GenBank/DDBJ whole genome shotgun (WGS) entry which is preliminary data.</text>
</comment>
<dbReference type="CDD" id="cd00093">
    <property type="entry name" value="HTH_XRE"/>
    <property type="match status" value="1"/>
</dbReference>
<dbReference type="SUPFAM" id="SSF47413">
    <property type="entry name" value="lambda repressor-like DNA-binding domains"/>
    <property type="match status" value="1"/>
</dbReference>
<evidence type="ECO:0000313" key="2">
    <source>
        <dbReference type="EMBL" id="CAH0417516.1"/>
    </source>
</evidence>
<evidence type="ECO:0000259" key="1">
    <source>
        <dbReference type="Pfam" id="PF21259"/>
    </source>
</evidence>
<organism evidence="2 3">
    <name type="scientific">Periweissella fabaria</name>
    <dbReference type="NCBI Taxonomy" id="546157"/>
    <lineage>
        <taxon>Bacteria</taxon>
        <taxon>Bacillati</taxon>
        <taxon>Bacillota</taxon>
        <taxon>Bacilli</taxon>
        <taxon>Lactobacillales</taxon>
        <taxon>Lactobacillaceae</taxon>
        <taxon>Periweissella</taxon>
    </lineage>
</organism>
<keyword evidence="3" id="KW-1185">Reference proteome</keyword>
<dbReference type="Pfam" id="PF21259">
    <property type="entry name" value="Rgg_C"/>
    <property type="match status" value="1"/>
</dbReference>
<dbReference type="InterPro" id="IPR010057">
    <property type="entry name" value="Transcription_activator_Rgg_C"/>
</dbReference>
<protein>
    <recommendedName>
        <fullName evidence="1">HTH-type transcriptional regulator Rgg C-terminal domain-containing protein</fullName>
    </recommendedName>
</protein>
<proteinExistence type="predicted"/>
<sequence>MNYGKIFAKIRKSRHVSQQNVSKRVIAQSILSRFENNGNIDAKVLMSLLYKLHVHPTEFFMLAEDKQFVDEQNFINRSHSAFYNSSDNLLLVTEERLKFDETDDMFYLMNAVRIEATYAFKHGQDYSHLKTDITAIKQYLMELDYWFISEISIYSDLLFLFDSAFIKAQHPRMVRSLALLPFGTSQRSYLQSAYSHNATVVSFEHDKLEDTALYLAYFESTLTKDSRSLTNAIYYSAYQQLWSLKNNFSQKNLENLFQNIYILKQYGYDEEYRELKKFIVKILYS</sequence>
<dbReference type="Proteomes" id="UP000789707">
    <property type="component" value="Unassembled WGS sequence"/>
</dbReference>
<dbReference type="PANTHER" id="PTHR37038">
    <property type="entry name" value="TRANSCRIPTIONAL REGULATOR-RELATED"/>
    <property type="match status" value="1"/>
</dbReference>
<dbReference type="InterPro" id="IPR010982">
    <property type="entry name" value="Lambda_DNA-bd_dom_sf"/>
</dbReference>
<dbReference type="InterPro" id="IPR053163">
    <property type="entry name" value="HTH-type_regulator_Rgg"/>
</dbReference>
<dbReference type="InterPro" id="IPR001387">
    <property type="entry name" value="Cro/C1-type_HTH"/>
</dbReference>
<dbReference type="RefSeq" id="WP_230097540.1">
    <property type="nucleotide sequence ID" value="NZ_CAKKNS010000011.1"/>
</dbReference>
<dbReference type="InterPro" id="IPR011990">
    <property type="entry name" value="TPR-like_helical_dom_sf"/>
</dbReference>
<accession>A0ABN8BIC8</accession>
<dbReference type="Gene3D" id="1.25.40.10">
    <property type="entry name" value="Tetratricopeptide repeat domain"/>
    <property type="match status" value="1"/>
</dbReference>
<name>A0ABN8BIC8_9LACO</name>